<feature type="transmembrane region" description="Helical" evidence="9">
    <location>
        <begin position="81"/>
        <end position="100"/>
    </location>
</feature>
<dbReference type="Proteomes" id="UP000078113">
    <property type="component" value="Unassembled WGS sequence"/>
</dbReference>
<keyword evidence="4" id="KW-0256">Endoplasmic reticulum</keyword>
<evidence type="ECO:0000256" key="8">
    <source>
        <dbReference type="SAM" id="MobiDB-lite"/>
    </source>
</evidence>
<name>A0A8X7T3A3_9BASI</name>
<evidence type="ECO:0000256" key="3">
    <source>
        <dbReference type="ARBA" id="ARBA00022801"/>
    </source>
</evidence>
<feature type="transmembrane region" description="Helical" evidence="9">
    <location>
        <begin position="123"/>
        <end position="142"/>
    </location>
</feature>
<comment type="caution">
    <text evidence="10">The sequence shown here is derived from an EMBL/GenBank/DDBJ whole genome shotgun (WGS) entry which is preliminary data.</text>
</comment>
<evidence type="ECO:0000256" key="6">
    <source>
        <dbReference type="ARBA" id="ARBA00023098"/>
    </source>
</evidence>
<dbReference type="Pfam" id="PF10261">
    <property type="entry name" value="FIT"/>
    <property type="match status" value="1"/>
</dbReference>
<dbReference type="GO" id="GO:0005789">
    <property type="term" value="C:endoplasmic reticulum membrane"/>
    <property type="evidence" value="ECO:0007669"/>
    <property type="project" value="UniProtKB-SubCell"/>
</dbReference>
<feature type="region of interest" description="Disordered" evidence="8">
    <location>
        <begin position="271"/>
        <end position="292"/>
    </location>
</feature>
<evidence type="ECO:0000256" key="2">
    <source>
        <dbReference type="ARBA" id="ARBA00022692"/>
    </source>
</evidence>
<evidence type="ECO:0000313" key="10">
    <source>
        <dbReference type="EMBL" id="KAE8266103.1"/>
    </source>
</evidence>
<evidence type="ECO:0000313" key="11">
    <source>
        <dbReference type="Proteomes" id="UP000078113"/>
    </source>
</evidence>
<evidence type="ECO:0000256" key="5">
    <source>
        <dbReference type="ARBA" id="ARBA00022989"/>
    </source>
</evidence>
<keyword evidence="2 9" id="KW-0812">Transmembrane</keyword>
<dbReference type="GO" id="GO:0034389">
    <property type="term" value="P:lipid droplet organization"/>
    <property type="evidence" value="ECO:0007669"/>
    <property type="project" value="TreeGrafter"/>
</dbReference>
<dbReference type="AlphaFoldDB" id="A0A8X7T3A3"/>
<dbReference type="GO" id="GO:0010945">
    <property type="term" value="F:coenzyme A diphosphatase activity"/>
    <property type="evidence" value="ECO:0007669"/>
    <property type="project" value="InterPro"/>
</dbReference>
<keyword evidence="11" id="KW-1185">Reference proteome</keyword>
<evidence type="ECO:0000256" key="1">
    <source>
        <dbReference type="ARBA" id="ARBA00004477"/>
    </source>
</evidence>
<feature type="transmembrane region" description="Helical" evidence="9">
    <location>
        <begin position="221"/>
        <end position="243"/>
    </location>
</feature>
<proteinExistence type="predicted"/>
<organism evidence="10 11">
    <name type="scientific">Tilletia walkeri</name>
    <dbReference type="NCBI Taxonomy" id="117179"/>
    <lineage>
        <taxon>Eukaryota</taxon>
        <taxon>Fungi</taxon>
        <taxon>Dikarya</taxon>
        <taxon>Basidiomycota</taxon>
        <taxon>Ustilaginomycotina</taxon>
        <taxon>Exobasidiomycetes</taxon>
        <taxon>Tilletiales</taxon>
        <taxon>Tilletiaceae</taxon>
        <taxon>Tilletia</taxon>
    </lineage>
</organism>
<dbReference type="GO" id="GO:0019915">
    <property type="term" value="P:lipid storage"/>
    <property type="evidence" value="ECO:0007669"/>
    <property type="project" value="InterPro"/>
</dbReference>
<dbReference type="EMBL" id="LWDG02000382">
    <property type="protein sequence ID" value="KAE8266103.1"/>
    <property type="molecule type" value="Genomic_DNA"/>
</dbReference>
<keyword evidence="7 9" id="KW-0472">Membrane</keyword>
<keyword evidence="5 9" id="KW-1133">Transmembrane helix</keyword>
<feature type="transmembrane region" description="Helical" evidence="9">
    <location>
        <begin position="311"/>
        <end position="328"/>
    </location>
</feature>
<reference evidence="10" key="2">
    <citation type="journal article" date="2019" name="IMA Fungus">
        <title>Genome sequencing and comparison of five Tilletia species to identify candidate genes for the detection of regulated species infecting wheat.</title>
        <authorList>
            <person name="Nguyen H.D.T."/>
            <person name="Sultana T."/>
            <person name="Kesanakurti P."/>
            <person name="Hambleton S."/>
        </authorList>
    </citation>
    <scope>NUCLEOTIDE SEQUENCE</scope>
    <source>
        <strain evidence="10">DAOMC 236422</strain>
    </source>
</reference>
<accession>A0A8X7T3A3</accession>
<reference evidence="10" key="1">
    <citation type="submission" date="2016-04" db="EMBL/GenBank/DDBJ databases">
        <authorList>
            <person name="Nguyen H.D."/>
            <person name="Samba Siva P."/>
            <person name="Cullis J."/>
            <person name="Levesque C.A."/>
            <person name="Hambleton S."/>
        </authorList>
    </citation>
    <scope>NUCLEOTIDE SEQUENCE</scope>
    <source>
        <strain evidence="10">DAOMC 236422</strain>
    </source>
</reference>
<protein>
    <submittedName>
        <fullName evidence="10">Uncharacterized protein</fullName>
    </submittedName>
</protein>
<dbReference type="PANTHER" id="PTHR23129:SF0">
    <property type="entry name" value="ACYL-COENZYME A DIPHOSPHATASE FITM2"/>
    <property type="match status" value="1"/>
</dbReference>
<gene>
    <name evidence="10" type="ORF">A4X09_0g6245</name>
</gene>
<comment type="subcellular location">
    <subcellularLocation>
        <location evidence="1">Endoplasmic reticulum membrane</location>
        <topology evidence="1">Multi-pass membrane protein</topology>
    </subcellularLocation>
</comment>
<dbReference type="GO" id="GO:0008654">
    <property type="term" value="P:phospholipid biosynthetic process"/>
    <property type="evidence" value="ECO:0007669"/>
    <property type="project" value="TreeGrafter"/>
</dbReference>
<dbReference type="InterPro" id="IPR019388">
    <property type="entry name" value="FIT"/>
</dbReference>
<keyword evidence="3" id="KW-0378">Hydrolase</keyword>
<evidence type="ECO:0000256" key="9">
    <source>
        <dbReference type="SAM" id="Phobius"/>
    </source>
</evidence>
<dbReference type="PANTHER" id="PTHR23129">
    <property type="entry name" value="ACYL-COENZYME A DIPHOSPHATASE FITM2"/>
    <property type="match status" value="1"/>
</dbReference>
<evidence type="ECO:0000256" key="4">
    <source>
        <dbReference type="ARBA" id="ARBA00022824"/>
    </source>
</evidence>
<sequence>MASTRSSQASRALHPYQVAAVGTLALIVVLGSTTASLSGSTSFNLFYSDPIRFPSAATASQPGTLFADRRNLLNALFVKRIWGWTTLAFVAQAVVLRRPWSKLLLRASGSEERSLKDPLARSVLRFVGATTAWIFFTSWFLGPSLVDRAFMYTGGHCRLEIGANGIRVPSELCRARTAISYQTHPQLFQVDGFNTAEIDTSALKDLLPRLRGGYDMSGHTFLLVLALLFMMEEIVPFVPYLFLRLPASIRPSKALIESLIPRSQWASLDPFHPSGTSAPNGNGGSGSRPTTATTAEGILTTIGRPHIQAQLTAGALLMHMGLSLWMLLMTQLYFHTLAEKVAGLAVGVFSWYMLPKDVAPPRPVASATKAR</sequence>
<evidence type="ECO:0000256" key="7">
    <source>
        <dbReference type="ARBA" id="ARBA00023136"/>
    </source>
</evidence>
<keyword evidence="6" id="KW-0443">Lipid metabolism</keyword>